<name>A0A0M0JWK6_9EUKA</name>
<gene>
    <name evidence="1" type="ORF">Ctob_005356</name>
</gene>
<organism evidence="1 2">
    <name type="scientific">Chrysochromulina tobinii</name>
    <dbReference type="NCBI Taxonomy" id="1460289"/>
    <lineage>
        <taxon>Eukaryota</taxon>
        <taxon>Haptista</taxon>
        <taxon>Haptophyta</taxon>
        <taxon>Prymnesiophyceae</taxon>
        <taxon>Prymnesiales</taxon>
        <taxon>Chrysochromulinaceae</taxon>
        <taxon>Chrysochromulina</taxon>
    </lineage>
</organism>
<dbReference type="AlphaFoldDB" id="A0A0M0JWK6"/>
<sequence>MGMNEPLHVPMGRPVSELMPQVAPVSSLTDSYSNFQYTAESSSEAGKTHAATWDAKSGITDAASFSAPVPMGQPVFYSDEQMALLNQQPPPPEIFYYGLKSGVRPDVAQPLPTVTGAAIATDAHVAMARPVLTTASGVPVVVASSAGLSGARTAFDGMQGIKSCDERLQTSVDELLLFFNTHNSRPLVGCAVEGWHHETRHRRVRVEDGDGKHHYKTETYVEKVTDFQYKIDLTSFVYPFGYIVSVDENKLSVPQLCQKFVDDKNLLKSLQMKKEVHFDFKQLHAMVYGYIRSLGWRRGLTVSFPQANNSVRVYNENMLSEMWENCCCNCLMHVTIVPCILMRLYRGDCPCQTGHAESDIRSYFRINYAPIQVFAAIQNQLWCPGFSGMALAMEILRNVFW</sequence>
<evidence type="ECO:0000313" key="2">
    <source>
        <dbReference type="Proteomes" id="UP000037460"/>
    </source>
</evidence>
<reference evidence="2" key="1">
    <citation type="journal article" date="2015" name="PLoS Genet.">
        <title>Genome Sequence and Transcriptome Analyses of Chrysochromulina tobin: Metabolic Tools for Enhanced Algal Fitness in the Prominent Order Prymnesiales (Haptophyceae).</title>
        <authorList>
            <person name="Hovde B.T."/>
            <person name="Deodato C.R."/>
            <person name="Hunsperger H.M."/>
            <person name="Ryken S.A."/>
            <person name="Yost W."/>
            <person name="Jha R.K."/>
            <person name="Patterson J."/>
            <person name="Monnat R.J. Jr."/>
            <person name="Barlow S.B."/>
            <person name="Starkenburg S.R."/>
            <person name="Cattolico R.A."/>
        </authorList>
    </citation>
    <scope>NUCLEOTIDE SEQUENCE</scope>
    <source>
        <strain evidence="2">CCMP291</strain>
    </source>
</reference>
<proteinExistence type="predicted"/>
<comment type="caution">
    <text evidence="1">The sequence shown here is derived from an EMBL/GenBank/DDBJ whole genome shotgun (WGS) entry which is preliminary data.</text>
</comment>
<dbReference type="PANTHER" id="PTHR37848:SF1">
    <property type="entry name" value="SUN DOMAIN-CONTAINING PROTEIN"/>
    <property type="match status" value="1"/>
</dbReference>
<keyword evidence="2" id="KW-1185">Reference proteome</keyword>
<dbReference type="PANTHER" id="PTHR37848">
    <property type="entry name" value="EXPRESSED PROTEIN"/>
    <property type="match status" value="1"/>
</dbReference>
<dbReference type="EMBL" id="JWZX01002124">
    <property type="protein sequence ID" value="KOO30935.1"/>
    <property type="molecule type" value="Genomic_DNA"/>
</dbReference>
<protein>
    <submittedName>
        <fullName evidence="1">Uncharacterized protein</fullName>
    </submittedName>
</protein>
<dbReference type="OrthoDB" id="203796at2759"/>
<accession>A0A0M0JWK6</accession>
<dbReference type="Proteomes" id="UP000037460">
    <property type="component" value="Unassembled WGS sequence"/>
</dbReference>
<evidence type="ECO:0000313" key="1">
    <source>
        <dbReference type="EMBL" id="KOO30935.1"/>
    </source>
</evidence>